<name>A0ABV0C0C6_9SPHI</name>
<accession>A0ABV0C0C6</accession>
<reference evidence="2 3" key="1">
    <citation type="submission" date="2024-04" db="EMBL/GenBank/DDBJ databases">
        <title>WGS of bacteria from Torrens River.</title>
        <authorList>
            <person name="Wyrsch E.R."/>
            <person name="Drigo B."/>
        </authorList>
    </citation>
    <scope>NUCLEOTIDE SEQUENCE [LARGE SCALE GENOMIC DNA]</scope>
    <source>
        <strain evidence="2 3">TWI391</strain>
    </source>
</reference>
<protein>
    <submittedName>
        <fullName evidence="2">Uncharacterized protein</fullName>
    </submittedName>
</protein>
<dbReference type="Proteomes" id="UP001409291">
    <property type="component" value="Unassembled WGS sequence"/>
</dbReference>
<gene>
    <name evidence="2" type="ORF">ABE541_23240</name>
</gene>
<comment type="caution">
    <text evidence="2">The sequence shown here is derived from an EMBL/GenBank/DDBJ whole genome shotgun (WGS) entry which is preliminary data.</text>
</comment>
<keyword evidence="3" id="KW-1185">Reference proteome</keyword>
<feature type="region of interest" description="Disordered" evidence="1">
    <location>
        <begin position="1"/>
        <end position="67"/>
    </location>
</feature>
<sequence length="67" mass="7505">MATKNENAKVGIVDKDKQPKKKKTITSVVDKRNKKQEGDGEAGVDPQNDQLNDMPEPDTFPREQVKP</sequence>
<evidence type="ECO:0000256" key="1">
    <source>
        <dbReference type="SAM" id="MobiDB-lite"/>
    </source>
</evidence>
<feature type="compositionally biased region" description="Basic and acidic residues" evidence="1">
    <location>
        <begin position="29"/>
        <end position="38"/>
    </location>
</feature>
<evidence type="ECO:0000313" key="2">
    <source>
        <dbReference type="EMBL" id="MEN5380202.1"/>
    </source>
</evidence>
<dbReference type="EMBL" id="JBDJNQ010000014">
    <property type="protein sequence ID" value="MEN5380202.1"/>
    <property type="molecule type" value="Genomic_DNA"/>
</dbReference>
<proteinExistence type="predicted"/>
<evidence type="ECO:0000313" key="3">
    <source>
        <dbReference type="Proteomes" id="UP001409291"/>
    </source>
</evidence>
<dbReference type="RefSeq" id="WP_031287256.1">
    <property type="nucleotide sequence ID" value="NZ_JAOQNK010000001.1"/>
</dbReference>
<organism evidence="2 3">
    <name type="scientific">Sphingobacterium kitahiroshimense</name>
    <dbReference type="NCBI Taxonomy" id="470446"/>
    <lineage>
        <taxon>Bacteria</taxon>
        <taxon>Pseudomonadati</taxon>
        <taxon>Bacteroidota</taxon>
        <taxon>Sphingobacteriia</taxon>
        <taxon>Sphingobacteriales</taxon>
        <taxon>Sphingobacteriaceae</taxon>
        <taxon>Sphingobacterium</taxon>
    </lineage>
</organism>